<dbReference type="EMBL" id="JBHUOJ010000037">
    <property type="protein sequence ID" value="MFD2834814.1"/>
    <property type="molecule type" value="Genomic_DNA"/>
</dbReference>
<dbReference type="Pfam" id="PF08885">
    <property type="entry name" value="GSCFA"/>
    <property type="match status" value="1"/>
</dbReference>
<dbReference type="InterPro" id="IPR014982">
    <property type="entry name" value="GSCFA"/>
</dbReference>
<evidence type="ECO:0000259" key="1">
    <source>
        <dbReference type="Pfam" id="PF08885"/>
    </source>
</evidence>
<name>A0ABW5X908_9FLAO</name>
<protein>
    <submittedName>
        <fullName evidence="2">GSCFA domain-containing protein</fullName>
        <ecNumber evidence="2">3.1.-.-</ecNumber>
    </submittedName>
</protein>
<keyword evidence="2" id="KW-0378">Hydrolase</keyword>
<dbReference type="RefSeq" id="WP_251739960.1">
    <property type="nucleotide sequence ID" value="NZ_JBHUOJ010000037.1"/>
</dbReference>
<evidence type="ECO:0000313" key="3">
    <source>
        <dbReference type="Proteomes" id="UP001597438"/>
    </source>
</evidence>
<sequence>MKFRTEFSIPEGFPKIDHKSKLFLLGSCFVQNIGKKLDWFRFPNLQNPTGIIFHPSPINQFLRRLAENRKFTEKDIFEFNDTWQTLEAHSLMRRNSKESCLNNLNETLESAREYLKGASHLIISLGTAWGYFHPETGIVAANCHKLPQKQFKKQLSTSEEILKDLNDIISMVRSLNPEIHFIFTVSPVRHLKDGVVENQRSKAILISSIHNCLQENKQVHYFPSYEIMMDDLRDYRFYAEDLIHPNVTAIDYIWEKFLQIWMGEESTSLNSEIDRIQKLRNHRFPAKTNSSYTKILTKIQEGIVKIQTKHPEISFDDPL</sequence>
<dbReference type="Proteomes" id="UP001597438">
    <property type="component" value="Unassembled WGS sequence"/>
</dbReference>
<dbReference type="EC" id="3.1.-.-" evidence="2"/>
<dbReference type="GO" id="GO:0016787">
    <property type="term" value="F:hydrolase activity"/>
    <property type="evidence" value="ECO:0007669"/>
    <property type="project" value="UniProtKB-KW"/>
</dbReference>
<keyword evidence="3" id="KW-1185">Reference proteome</keyword>
<organism evidence="2 3">
    <name type="scientific">Christiangramia antarctica</name>
    <dbReference type="NCBI Taxonomy" id="2058158"/>
    <lineage>
        <taxon>Bacteria</taxon>
        <taxon>Pseudomonadati</taxon>
        <taxon>Bacteroidota</taxon>
        <taxon>Flavobacteriia</taxon>
        <taxon>Flavobacteriales</taxon>
        <taxon>Flavobacteriaceae</taxon>
        <taxon>Christiangramia</taxon>
    </lineage>
</organism>
<dbReference type="Gene3D" id="3.40.50.1110">
    <property type="entry name" value="SGNH hydrolase"/>
    <property type="match status" value="1"/>
</dbReference>
<accession>A0ABW5X908</accession>
<proteinExistence type="predicted"/>
<reference evidence="3" key="1">
    <citation type="journal article" date="2019" name="Int. J. Syst. Evol. Microbiol.">
        <title>The Global Catalogue of Microorganisms (GCM) 10K type strain sequencing project: providing services to taxonomists for standard genome sequencing and annotation.</title>
        <authorList>
            <consortium name="The Broad Institute Genomics Platform"/>
            <consortium name="The Broad Institute Genome Sequencing Center for Infectious Disease"/>
            <person name="Wu L."/>
            <person name="Ma J."/>
        </authorList>
    </citation>
    <scope>NUCLEOTIDE SEQUENCE [LARGE SCALE GENOMIC DNA]</scope>
    <source>
        <strain evidence="3">KCTC 52925</strain>
    </source>
</reference>
<dbReference type="InterPro" id="IPR036514">
    <property type="entry name" value="SGNH_hydro_sf"/>
</dbReference>
<dbReference type="SUPFAM" id="SSF52266">
    <property type="entry name" value="SGNH hydrolase"/>
    <property type="match status" value="1"/>
</dbReference>
<gene>
    <name evidence="2" type="ORF">ACFSYS_16100</name>
</gene>
<feature type="domain" description="GSCFA" evidence="1">
    <location>
        <begin position="21"/>
        <end position="257"/>
    </location>
</feature>
<evidence type="ECO:0000313" key="2">
    <source>
        <dbReference type="EMBL" id="MFD2834814.1"/>
    </source>
</evidence>
<comment type="caution">
    <text evidence="2">The sequence shown here is derived from an EMBL/GenBank/DDBJ whole genome shotgun (WGS) entry which is preliminary data.</text>
</comment>